<dbReference type="InterPro" id="IPR046357">
    <property type="entry name" value="PPIase_dom_sf"/>
</dbReference>
<keyword evidence="6" id="KW-0732">Signal</keyword>
<protein>
    <recommendedName>
        <fullName evidence="2 5">peptidylprolyl isomerase</fullName>
        <ecNumber evidence="2 5">5.2.1.8</ecNumber>
    </recommendedName>
</protein>
<dbReference type="Pfam" id="PF00254">
    <property type="entry name" value="FKBP_C"/>
    <property type="match status" value="1"/>
</dbReference>
<dbReference type="Gene3D" id="3.10.50.40">
    <property type="match status" value="1"/>
</dbReference>
<sequence length="192" mass="19782">MMKTTTALFFTAAAILCDGANGFTLSMSTGSLDTASSRRAFISSSTAALGAIGIAQSPANAAATKEILNLPSGIKYAVLKESSASKLITPLKGDIVAVEYTGYLANGQIFDATHAEGKSNALLFKLGTGSVIPGLDDMVASMTVGQKVQAIIPPKLAYGDKGVCLEDGECLIKPGSTLVYDIYLKKSSIPPP</sequence>
<dbReference type="EMBL" id="JALLPJ020000928">
    <property type="protein sequence ID" value="KAL3779575.1"/>
    <property type="molecule type" value="Genomic_DNA"/>
</dbReference>
<dbReference type="PANTHER" id="PTHR43811">
    <property type="entry name" value="FKBP-TYPE PEPTIDYL-PROLYL CIS-TRANS ISOMERASE FKPA"/>
    <property type="match status" value="1"/>
</dbReference>
<name>A0ABD3NUH0_9STRA</name>
<dbReference type="SUPFAM" id="SSF54534">
    <property type="entry name" value="FKBP-like"/>
    <property type="match status" value="1"/>
</dbReference>
<evidence type="ECO:0000256" key="5">
    <source>
        <dbReference type="PROSITE-ProRule" id="PRU00277"/>
    </source>
</evidence>
<dbReference type="AlphaFoldDB" id="A0ABD3NUH0"/>
<evidence type="ECO:0000256" key="1">
    <source>
        <dbReference type="ARBA" id="ARBA00000971"/>
    </source>
</evidence>
<keyword evidence="3 5" id="KW-0697">Rotamase</keyword>
<dbReference type="PROSITE" id="PS50059">
    <property type="entry name" value="FKBP_PPIASE"/>
    <property type="match status" value="1"/>
</dbReference>
<reference evidence="8 9" key="1">
    <citation type="submission" date="2024-10" db="EMBL/GenBank/DDBJ databases">
        <title>Updated reference genomes for cyclostephanoid diatoms.</title>
        <authorList>
            <person name="Roberts W.R."/>
            <person name="Alverson A.J."/>
        </authorList>
    </citation>
    <scope>NUCLEOTIDE SEQUENCE [LARGE SCALE GENOMIC DNA]</scope>
    <source>
        <strain evidence="8 9">AJA010-31</strain>
    </source>
</reference>
<evidence type="ECO:0000313" key="9">
    <source>
        <dbReference type="Proteomes" id="UP001530400"/>
    </source>
</evidence>
<proteinExistence type="predicted"/>
<comment type="catalytic activity">
    <reaction evidence="1 5">
        <text>[protein]-peptidylproline (omega=180) = [protein]-peptidylproline (omega=0)</text>
        <dbReference type="Rhea" id="RHEA:16237"/>
        <dbReference type="Rhea" id="RHEA-COMP:10747"/>
        <dbReference type="Rhea" id="RHEA-COMP:10748"/>
        <dbReference type="ChEBI" id="CHEBI:83833"/>
        <dbReference type="ChEBI" id="CHEBI:83834"/>
        <dbReference type="EC" id="5.2.1.8"/>
    </reaction>
</comment>
<dbReference type="Proteomes" id="UP001530400">
    <property type="component" value="Unassembled WGS sequence"/>
</dbReference>
<evidence type="ECO:0000256" key="6">
    <source>
        <dbReference type="SAM" id="SignalP"/>
    </source>
</evidence>
<feature type="domain" description="PPIase FKBP-type" evidence="7">
    <location>
        <begin position="93"/>
        <end position="188"/>
    </location>
</feature>
<feature type="signal peptide" evidence="6">
    <location>
        <begin position="1"/>
        <end position="22"/>
    </location>
</feature>
<comment type="caution">
    <text evidence="8">The sequence shown here is derived from an EMBL/GenBank/DDBJ whole genome shotgun (WGS) entry which is preliminary data.</text>
</comment>
<dbReference type="EC" id="5.2.1.8" evidence="2 5"/>
<dbReference type="PANTHER" id="PTHR43811:SF19">
    <property type="entry name" value="39 KDA FK506-BINDING NUCLEAR PROTEIN"/>
    <property type="match status" value="1"/>
</dbReference>
<feature type="chain" id="PRO_5044793735" description="peptidylprolyl isomerase" evidence="6">
    <location>
        <begin position="23"/>
        <end position="192"/>
    </location>
</feature>
<evidence type="ECO:0000259" key="7">
    <source>
        <dbReference type="PROSITE" id="PS50059"/>
    </source>
</evidence>
<gene>
    <name evidence="8" type="ORF">ACHAWO_000096</name>
</gene>
<keyword evidence="4 5" id="KW-0413">Isomerase</keyword>
<evidence type="ECO:0000256" key="3">
    <source>
        <dbReference type="ARBA" id="ARBA00023110"/>
    </source>
</evidence>
<organism evidence="8 9">
    <name type="scientific">Cyclotella atomus</name>
    <dbReference type="NCBI Taxonomy" id="382360"/>
    <lineage>
        <taxon>Eukaryota</taxon>
        <taxon>Sar</taxon>
        <taxon>Stramenopiles</taxon>
        <taxon>Ochrophyta</taxon>
        <taxon>Bacillariophyta</taxon>
        <taxon>Coscinodiscophyceae</taxon>
        <taxon>Thalassiosirophycidae</taxon>
        <taxon>Stephanodiscales</taxon>
        <taxon>Stephanodiscaceae</taxon>
        <taxon>Cyclotella</taxon>
    </lineage>
</organism>
<evidence type="ECO:0000256" key="2">
    <source>
        <dbReference type="ARBA" id="ARBA00013194"/>
    </source>
</evidence>
<dbReference type="InterPro" id="IPR001179">
    <property type="entry name" value="PPIase_FKBP_dom"/>
</dbReference>
<keyword evidence="9" id="KW-1185">Reference proteome</keyword>
<evidence type="ECO:0000313" key="8">
    <source>
        <dbReference type="EMBL" id="KAL3779575.1"/>
    </source>
</evidence>
<accession>A0ABD3NUH0</accession>
<dbReference type="GO" id="GO:0003755">
    <property type="term" value="F:peptidyl-prolyl cis-trans isomerase activity"/>
    <property type="evidence" value="ECO:0007669"/>
    <property type="project" value="UniProtKB-KW"/>
</dbReference>
<evidence type="ECO:0000256" key="4">
    <source>
        <dbReference type="ARBA" id="ARBA00023235"/>
    </source>
</evidence>